<evidence type="ECO:0000313" key="6">
    <source>
        <dbReference type="EMBL" id="EHI57009.1"/>
    </source>
</evidence>
<dbReference type="SUPFAM" id="SSF53850">
    <property type="entry name" value="Periplasmic binding protein-like II"/>
    <property type="match status" value="1"/>
</dbReference>
<dbReference type="PANTHER" id="PTHR43649:SF31">
    <property type="entry name" value="SN-GLYCEROL-3-PHOSPHATE-BINDING PERIPLASMIC PROTEIN UGPB"/>
    <property type="match status" value="1"/>
</dbReference>
<protein>
    <submittedName>
        <fullName evidence="6">Uncharacterized protein</fullName>
    </submittedName>
</protein>
<proteinExistence type="inferred from homology"/>
<accession>G5IN38</accession>
<dbReference type="GO" id="GO:0030313">
    <property type="term" value="C:cell envelope"/>
    <property type="evidence" value="ECO:0007669"/>
    <property type="project" value="UniProtKB-SubCell"/>
</dbReference>
<dbReference type="HOGENOM" id="CLU_031285_10_0_9"/>
<evidence type="ECO:0000256" key="1">
    <source>
        <dbReference type="ARBA" id="ARBA00004196"/>
    </source>
</evidence>
<comment type="similarity">
    <text evidence="2">Belongs to the bacterial solute-binding protein 1 family.</text>
</comment>
<dbReference type="PANTHER" id="PTHR43649">
    <property type="entry name" value="ARABINOSE-BINDING PROTEIN-RELATED"/>
    <property type="match status" value="1"/>
</dbReference>
<evidence type="ECO:0000256" key="5">
    <source>
        <dbReference type="SAM" id="SignalP"/>
    </source>
</evidence>
<evidence type="ECO:0000256" key="2">
    <source>
        <dbReference type="ARBA" id="ARBA00008520"/>
    </source>
</evidence>
<evidence type="ECO:0000256" key="3">
    <source>
        <dbReference type="ARBA" id="ARBA00022448"/>
    </source>
</evidence>
<keyword evidence="7" id="KW-1185">Reference proteome</keyword>
<dbReference type="InterPro" id="IPR050490">
    <property type="entry name" value="Bact_solute-bd_prot1"/>
</dbReference>
<dbReference type="PATRIC" id="fig|742737.3.peg.4899"/>
<comment type="subcellular location">
    <subcellularLocation>
        <location evidence="1">Cell envelope</location>
    </subcellularLocation>
</comment>
<dbReference type="Proteomes" id="UP000005384">
    <property type="component" value="Unassembled WGS sequence"/>
</dbReference>
<keyword evidence="3" id="KW-0813">Transport</keyword>
<reference evidence="6 7" key="1">
    <citation type="submission" date="2011-08" db="EMBL/GenBank/DDBJ databases">
        <title>The Genome Sequence of Clostridium hathewayi WAL-18680.</title>
        <authorList>
            <consortium name="The Broad Institute Genome Sequencing Platform"/>
            <person name="Earl A."/>
            <person name="Ward D."/>
            <person name="Feldgarden M."/>
            <person name="Gevers D."/>
            <person name="Finegold S.M."/>
            <person name="Summanen P.H."/>
            <person name="Molitoris D.R."/>
            <person name="Song M."/>
            <person name="Daigneault M."/>
            <person name="Allen-Vercoe E."/>
            <person name="Young S.K."/>
            <person name="Zeng Q."/>
            <person name="Gargeya S."/>
            <person name="Fitzgerald M."/>
            <person name="Haas B."/>
            <person name="Abouelleil A."/>
            <person name="Alvarado L."/>
            <person name="Arachchi H.M."/>
            <person name="Berlin A."/>
            <person name="Brown A."/>
            <person name="Chapman S.B."/>
            <person name="Chen Z."/>
            <person name="Dunbar C."/>
            <person name="Freedman E."/>
            <person name="Gearin G."/>
            <person name="Gellesch M."/>
            <person name="Goldberg J."/>
            <person name="Griggs A."/>
            <person name="Gujja S."/>
            <person name="Heiman D."/>
            <person name="Howarth C."/>
            <person name="Larson L."/>
            <person name="Lui A."/>
            <person name="MacDonald P.J.P."/>
            <person name="Montmayeur A."/>
            <person name="Murphy C."/>
            <person name="Neiman D."/>
            <person name="Pearson M."/>
            <person name="Priest M."/>
            <person name="Roberts A."/>
            <person name="Saif S."/>
            <person name="Shea T."/>
            <person name="Shenoy N."/>
            <person name="Sisk P."/>
            <person name="Stolte C."/>
            <person name="Sykes S."/>
            <person name="Wortman J."/>
            <person name="Nusbaum C."/>
            <person name="Birren B."/>
        </authorList>
    </citation>
    <scope>NUCLEOTIDE SEQUENCE [LARGE SCALE GENOMIC DNA]</scope>
    <source>
        <strain evidence="6 7">WAL-18680</strain>
    </source>
</reference>
<sequence length="473" mass="51660">MKWNRTSKQAMGFFMAGALVLGSLAGCGSKTESVEQPGTAAGETGSNVEMETVRVWTNDASYKAVLGPIVEEYNKGQGLVDGINIDYKVFGSDYHDVLKVALTADQGPELYKFVGTVKEPFISAGWMVPIDDMPGGAEFLKDYEDILINGYTTFEGKTYSAPIKVLTTKFMYNKDLLQKSGITEAPKTWDDVVAYAKKVTEDNNGEAYGYGVHLKDSASSGKWYFAAQFASSVGHMGYDFSSGKFRFADFTDNVEKILQMKADGSIFPGGEGMDNDTLMAQFAAGRIAMLPGVNWDVSNLDKFWAELGTNFELGVCDIPVVDTANAHKNYAQIADMLCLGASAMKMPEKAMKVYSLLHGENVQLEIQNNEVDFMARADIQAQMPAEFKKVGTKEFGDTSNSYFTMTPPDGVITVEGADYQSTLVNLISGPLDVDVNAVLTDLDNRYNTALETAIKDGLDMSIYLDESWDTSAK</sequence>
<evidence type="ECO:0000256" key="4">
    <source>
        <dbReference type="ARBA" id="ARBA00022729"/>
    </source>
</evidence>
<dbReference type="PROSITE" id="PS51257">
    <property type="entry name" value="PROKAR_LIPOPROTEIN"/>
    <property type="match status" value="1"/>
</dbReference>
<name>G5IN38_9FIRM</name>
<gene>
    <name evidence="6" type="ORF">HMPREF9473_04916</name>
</gene>
<dbReference type="EMBL" id="ADLN01000127">
    <property type="protein sequence ID" value="EHI57009.1"/>
    <property type="molecule type" value="Genomic_DNA"/>
</dbReference>
<evidence type="ECO:0000313" key="7">
    <source>
        <dbReference type="Proteomes" id="UP000005384"/>
    </source>
</evidence>
<feature type="signal peptide" evidence="5">
    <location>
        <begin position="1"/>
        <end position="25"/>
    </location>
</feature>
<keyword evidence="4 5" id="KW-0732">Signal</keyword>
<dbReference type="RefSeq" id="WP_006782904.1">
    <property type="nucleotide sequence ID" value="NZ_CP040506.1"/>
</dbReference>
<feature type="chain" id="PRO_5039328396" evidence="5">
    <location>
        <begin position="26"/>
        <end position="473"/>
    </location>
</feature>
<dbReference type="InterPro" id="IPR006059">
    <property type="entry name" value="SBP"/>
</dbReference>
<dbReference type="Pfam" id="PF01547">
    <property type="entry name" value="SBP_bac_1"/>
    <property type="match status" value="1"/>
</dbReference>
<dbReference type="Gene3D" id="3.40.190.10">
    <property type="entry name" value="Periplasmic binding protein-like II"/>
    <property type="match status" value="1"/>
</dbReference>
<dbReference type="AlphaFoldDB" id="G5IN38"/>
<comment type="caution">
    <text evidence="6">The sequence shown here is derived from an EMBL/GenBank/DDBJ whole genome shotgun (WGS) entry which is preliminary data.</text>
</comment>
<organism evidence="6 7">
    <name type="scientific">Hungatella hathewayi WAL-18680</name>
    <dbReference type="NCBI Taxonomy" id="742737"/>
    <lineage>
        <taxon>Bacteria</taxon>
        <taxon>Bacillati</taxon>
        <taxon>Bacillota</taxon>
        <taxon>Clostridia</taxon>
        <taxon>Lachnospirales</taxon>
        <taxon>Lachnospiraceae</taxon>
        <taxon>Hungatella</taxon>
    </lineage>
</organism>